<dbReference type="InterPro" id="IPR000847">
    <property type="entry name" value="LysR_HTH_N"/>
</dbReference>
<accession>A0ABY3R978</accession>
<dbReference type="EMBL" id="CP088156">
    <property type="protein sequence ID" value="UFZ03748.1"/>
    <property type="molecule type" value="Genomic_DNA"/>
</dbReference>
<keyword evidence="8" id="KW-1185">Reference proteome</keyword>
<keyword evidence="3" id="KW-0805">Transcription regulation</keyword>
<dbReference type="SUPFAM" id="SSF46785">
    <property type="entry name" value="Winged helix' DNA-binding domain"/>
    <property type="match status" value="1"/>
</dbReference>
<evidence type="ECO:0000256" key="4">
    <source>
        <dbReference type="ARBA" id="ARBA00023125"/>
    </source>
</evidence>
<protein>
    <submittedName>
        <fullName evidence="7">LysR substrate-binding domain-containing protein</fullName>
    </submittedName>
</protein>
<dbReference type="InterPro" id="IPR058163">
    <property type="entry name" value="LysR-type_TF_proteobact-type"/>
</dbReference>
<organism evidence="7 8">
    <name type="scientific">Bradyrhizobium ontarionense</name>
    <dbReference type="NCBI Taxonomy" id="2898149"/>
    <lineage>
        <taxon>Bacteria</taxon>
        <taxon>Pseudomonadati</taxon>
        <taxon>Pseudomonadota</taxon>
        <taxon>Alphaproteobacteria</taxon>
        <taxon>Hyphomicrobiales</taxon>
        <taxon>Nitrobacteraceae</taxon>
        <taxon>Bradyrhizobium</taxon>
    </lineage>
</organism>
<dbReference type="RefSeq" id="WP_231319763.1">
    <property type="nucleotide sequence ID" value="NZ_CP088156.1"/>
</dbReference>
<dbReference type="Proteomes" id="UP001431010">
    <property type="component" value="Chromosome"/>
</dbReference>
<dbReference type="Pfam" id="PF03466">
    <property type="entry name" value="LysR_substrate"/>
    <property type="match status" value="1"/>
</dbReference>
<evidence type="ECO:0000313" key="7">
    <source>
        <dbReference type="EMBL" id="UFZ03748.1"/>
    </source>
</evidence>
<dbReference type="PROSITE" id="PS50931">
    <property type="entry name" value="HTH_LYSR"/>
    <property type="match status" value="1"/>
</dbReference>
<comment type="similarity">
    <text evidence="2">Belongs to the LysR transcriptional regulatory family.</text>
</comment>
<sequence length="307" mass="33979">MDRLLQLEVFAKTAEMGSLSKAADALRMSNAAASRHLSALEERLAVRLIERNTRRLWLTEAGQQFLQRCSALLNELAEAEDAVSDRALSPQGMLRVTSSLSFATIYLAPMLPAFRAMYPKLNVQIIAANRYPDFIEAGIDVAIRTREHEPDSGIVVRRIGQMRRVLAAAPSYLASRGRPNLPAELVRHDMLIYNLANDPYSLSLRSGNAVQTIRIAPTLDSNDGQVIRGAALAGLGILIQPLYIVQGDILAGKLVPILLDWELPLLTMNIAYQNRVRLPAKIRVFADFLVEHIRAHSAPGIWIEATK</sequence>
<comment type="function">
    <text evidence="1">NodD regulates the expression of the nodABCFE genes which encode other nodulation proteins. NodD is also a negative regulator of its own expression. Binds flavonoids as inducers.</text>
</comment>
<evidence type="ECO:0000256" key="1">
    <source>
        <dbReference type="ARBA" id="ARBA00003502"/>
    </source>
</evidence>
<dbReference type="InterPro" id="IPR036388">
    <property type="entry name" value="WH-like_DNA-bd_sf"/>
</dbReference>
<dbReference type="PANTHER" id="PTHR30537">
    <property type="entry name" value="HTH-TYPE TRANSCRIPTIONAL REGULATOR"/>
    <property type="match status" value="1"/>
</dbReference>
<evidence type="ECO:0000259" key="6">
    <source>
        <dbReference type="PROSITE" id="PS50931"/>
    </source>
</evidence>
<dbReference type="CDD" id="cd08422">
    <property type="entry name" value="PBP2_CrgA_like"/>
    <property type="match status" value="1"/>
</dbReference>
<name>A0ABY3R978_9BRAD</name>
<dbReference type="InterPro" id="IPR005119">
    <property type="entry name" value="LysR_subst-bd"/>
</dbReference>
<dbReference type="Gene3D" id="3.40.190.290">
    <property type="match status" value="1"/>
</dbReference>
<proteinExistence type="inferred from homology"/>
<evidence type="ECO:0000256" key="2">
    <source>
        <dbReference type="ARBA" id="ARBA00009437"/>
    </source>
</evidence>
<evidence type="ECO:0000313" key="8">
    <source>
        <dbReference type="Proteomes" id="UP001431010"/>
    </source>
</evidence>
<keyword evidence="4" id="KW-0238">DNA-binding</keyword>
<dbReference type="SUPFAM" id="SSF53850">
    <property type="entry name" value="Periplasmic binding protein-like II"/>
    <property type="match status" value="1"/>
</dbReference>
<reference evidence="7" key="1">
    <citation type="journal article" date="2024" name="Antonie Van Leeuwenhoek">
        <title>Bradyrhizobium ontarionense sp. nov., a novel bacterial symbiont isolated from Aeschynomene indica (Indian jointvetch), harbours photosynthesis, nitrogen fixation and nitrous oxide (N2O) reductase genes.</title>
        <authorList>
            <person name="Bromfield E.S.P."/>
            <person name="Cloutier S."/>
        </authorList>
    </citation>
    <scope>NUCLEOTIDE SEQUENCE</scope>
    <source>
        <strain evidence="7">A19</strain>
    </source>
</reference>
<dbReference type="Gene3D" id="1.10.10.10">
    <property type="entry name" value="Winged helix-like DNA-binding domain superfamily/Winged helix DNA-binding domain"/>
    <property type="match status" value="1"/>
</dbReference>
<dbReference type="Pfam" id="PF00126">
    <property type="entry name" value="HTH_1"/>
    <property type="match status" value="1"/>
</dbReference>
<dbReference type="InterPro" id="IPR036390">
    <property type="entry name" value="WH_DNA-bd_sf"/>
</dbReference>
<evidence type="ECO:0000256" key="3">
    <source>
        <dbReference type="ARBA" id="ARBA00023015"/>
    </source>
</evidence>
<keyword evidence="5" id="KW-0804">Transcription</keyword>
<dbReference type="PANTHER" id="PTHR30537:SF35">
    <property type="entry name" value="TRANSCRIPTIONAL REGULATORY PROTEIN"/>
    <property type="match status" value="1"/>
</dbReference>
<evidence type="ECO:0000256" key="5">
    <source>
        <dbReference type="ARBA" id="ARBA00023163"/>
    </source>
</evidence>
<feature type="domain" description="HTH lysR-type" evidence="6">
    <location>
        <begin position="1"/>
        <end position="59"/>
    </location>
</feature>
<gene>
    <name evidence="7" type="ORF">LQG66_31830</name>
</gene>